<name>A0A9W6BB75_9CHLO</name>
<accession>A0A9W6BB75</accession>
<organism evidence="2 3">
    <name type="scientific">Pleodorina starrii</name>
    <dbReference type="NCBI Taxonomy" id="330485"/>
    <lineage>
        <taxon>Eukaryota</taxon>
        <taxon>Viridiplantae</taxon>
        <taxon>Chlorophyta</taxon>
        <taxon>core chlorophytes</taxon>
        <taxon>Chlorophyceae</taxon>
        <taxon>CS clade</taxon>
        <taxon>Chlamydomonadales</taxon>
        <taxon>Volvocaceae</taxon>
        <taxon>Pleodorina</taxon>
    </lineage>
</organism>
<sequence length="124" mass="13136">MAAEWAVWHGRQQLPLYGGDEAEHPRIAAASFAKLRQSPAAVCQFGGWDFGDVRQKASNEGPRGRKRVGRPAVRGGGLAAPAQLAEPLDQLPNVSIDMFALALRAGGALLLMLRGAMGVGLAHR</sequence>
<dbReference type="EMBL" id="BRXU01000002">
    <property type="protein sequence ID" value="GLC48888.1"/>
    <property type="molecule type" value="Genomic_DNA"/>
</dbReference>
<evidence type="ECO:0000313" key="2">
    <source>
        <dbReference type="EMBL" id="GLC48888.1"/>
    </source>
</evidence>
<comment type="caution">
    <text evidence="2">The sequence shown here is derived from an EMBL/GenBank/DDBJ whole genome shotgun (WGS) entry which is preliminary data.</text>
</comment>
<dbReference type="AlphaFoldDB" id="A0A9W6BB75"/>
<feature type="region of interest" description="Disordered" evidence="1">
    <location>
        <begin position="54"/>
        <end position="75"/>
    </location>
</feature>
<reference evidence="2 3" key="1">
    <citation type="journal article" date="2023" name="Commun. Biol.">
        <title>Reorganization of the ancestral sex-determining regions during the evolution of trioecy in Pleodorina starrii.</title>
        <authorList>
            <person name="Takahashi K."/>
            <person name="Suzuki S."/>
            <person name="Kawai-Toyooka H."/>
            <person name="Yamamoto K."/>
            <person name="Hamaji T."/>
            <person name="Ootsuki R."/>
            <person name="Yamaguchi H."/>
            <person name="Kawachi M."/>
            <person name="Higashiyama T."/>
            <person name="Nozaki H."/>
        </authorList>
    </citation>
    <scope>NUCLEOTIDE SEQUENCE [LARGE SCALE GENOMIC DNA]</scope>
    <source>
        <strain evidence="2 3">NIES-4479</strain>
    </source>
</reference>
<gene>
    <name evidence="2" type="primary">PLEST005901</name>
    <name evidence="2" type="ORF">PLESTB_000159400</name>
</gene>
<protein>
    <submittedName>
        <fullName evidence="2">Uncharacterized protein</fullName>
    </submittedName>
</protein>
<keyword evidence="3" id="KW-1185">Reference proteome</keyword>
<proteinExistence type="predicted"/>
<dbReference type="Proteomes" id="UP001165080">
    <property type="component" value="Unassembled WGS sequence"/>
</dbReference>
<evidence type="ECO:0000256" key="1">
    <source>
        <dbReference type="SAM" id="MobiDB-lite"/>
    </source>
</evidence>
<evidence type="ECO:0000313" key="3">
    <source>
        <dbReference type="Proteomes" id="UP001165080"/>
    </source>
</evidence>